<proteinExistence type="evidence at protein level"/>
<dbReference type="PROSITE" id="PS50003">
    <property type="entry name" value="PH_DOMAIN"/>
    <property type="match status" value="1"/>
</dbReference>
<feature type="region of interest" description="Disordered" evidence="2">
    <location>
        <begin position="601"/>
        <end position="751"/>
    </location>
</feature>
<evidence type="ECO:0007829" key="6">
    <source>
        <dbReference type="PeptideAtlas" id="A0ABK0M2Z7"/>
    </source>
</evidence>
<dbReference type="Gene3D" id="2.30.29.30">
    <property type="entry name" value="Pleckstrin-homology domain (PH domain)/Phosphotyrosine-binding domain (PTB)"/>
    <property type="match status" value="1"/>
</dbReference>
<feature type="compositionally biased region" description="Basic and acidic residues" evidence="2">
    <location>
        <begin position="729"/>
        <end position="741"/>
    </location>
</feature>
<evidence type="ECO:0000259" key="3">
    <source>
        <dbReference type="PROSITE" id="PS50003"/>
    </source>
</evidence>
<feature type="region of interest" description="Disordered" evidence="2">
    <location>
        <begin position="336"/>
        <end position="397"/>
    </location>
</feature>
<feature type="compositionally biased region" description="Polar residues" evidence="2">
    <location>
        <begin position="232"/>
        <end position="244"/>
    </location>
</feature>
<reference evidence="4" key="2">
    <citation type="submission" date="2025-08" db="UniProtKB">
        <authorList>
            <consortium name="Ensembl"/>
        </authorList>
    </citation>
    <scope>IDENTIFICATION</scope>
    <source>
        <strain evidence="4">Brown Norway</strain>
    </source>
</reference>
<feature type="domain" description="PH" evidence="3">
    <location>
        <begin position="5"/>
        <end position="116"/>
    </location>
</feature>
<feature type="compositionally biased region" description="Polar residues" evidence="2">
    <location>
        <begin position="651"/>
        <end position="673"/>
    </location>
</feature>
<sequence>MSGGEVVCSGWLRKSPPEKKLKRYAWKRRWFVLRSGRLTGDPDVLEYYKNDHAKKPIRIIDLNLCQQVDAGLTFNKKEFENSYIFDINTIDRIFYLVADSEEDMNKWVRCICDICGFNPTEEDPVRPLASSSQAPADSPFAINTAPASAHMEPSSVALPPSYQLISLPPHPDTLGLREDPQDYLLLINCQSKKPEPTSQGSSLVSEEGEEYLLLEDFESKAIPLQAHFDSAKPTSSETDCNDNVPSHKPPASSQGKHGMNGFFQQQMVYDCPPPRVTSVSGESGLYNLPRSYSHDVLPKESPSSTEADGELYVFNTPSGTSSVEAQMRHVSISYDIPPTPGNTYQVPRTFPEGTLGQSSKLDTIPDVPPPRPPKPHSTHDRSPVETCGVPRTASDTDSSYCIPPAGMPPSRSNTISTVDLNKLRKDAGSQDCYDIPRTFPSDRSSSLEGFHNQLKIKNVLAAGNVSGEELDENYVPMNPNSPPRHHPSSFAEPIQEPNYVPMTPGTFDFSAFGMQVPPPAHLGFRSSPKTPPRRPVPVADCEPPPVDRNLKPDRKGQSPKILRPKPHGLERTDSQTVGGFATRRKVKPAPLEIKPLSEWEELQAPVRSPITRSFARDSSRFPMSPRPDSVHSTTSSSDSHDSEENYVPMNPNLSNEDQNLFCNNSLEGASSPMTKPKGDKQVEYLDLDLESGKSTPPRKQKNSGSGSSMSDERVDYVVVDQQKTLALKSTREAWTDGRQSTESETPTKNVK</sequence>
<dbReference type="InterPro" id="IPR001849">
    <property type="entry name" value="PH_domain"/>
</dbReference>
<keyword evidence="6" id="KW-1267">Proteomics identification</keyword>
<gene>
    <name evidence="4" type="primary">Gab1</name>
</gene>
<dbReference type="Proteomes" id="UP000002494">
    <property type="component" value="Chromosome 19"/>
</dbReference>
<feature type="region of interest" description="Disordered" evidence="2">
    <location>
        <begin position="520"/>
        <end position="586"/>
    </location>
</feature>
<keyword evidence="5" id="KW-1185">Reference proteome</keyword>
<reference evidence="4" key="3">
    <citation type="submission" date="2025-09" db="UniProtKB">
        <authorList>
            <consortium name="Ensembl"/>
        </authorList>
    </citation>
    <scope>IDENTIFICATION</scope>
    <source>
        <strain evidence="4">Brown Norway</strain>
    </source>
</reference>
<evidence type="ECO:0000313" key="5">
    <source>
        <dbReference type="Proteomes" id="UP000002494"/>
    </source>
</evidence>
<feature type="compositionally biased region" description="Polar residues" evidence="2">
    <location>
        <begin position="742"/>
        <end position="751"/>
    </location>
</feature>
<reference evidence="4" key="1">
    <citation type="submission" date="2024-01" db="EMBL/GenBank/DDBJ databases">
        <title>GRCr8: a new rat reference genome assembly contstructed from accurate long reads and long range scaffolding.</title>
        <authorList>
            <person name="Doris P.A."/>
            <person name="Kalbfleisch T."/>
            <person name="Li K."/>
            <person name="Howe K."/>
            <person name="Wood J."/>
        </authorList>
    </citation>
    <scope>NUCLEOTIDE SEQUENCE [LARGE SCALE GENOMIC DNA]</scope>
    <source>
        <strain evidence="4">Brown Norway</strain>
    </source>
</reference>
<evidence type="ECO:0000313" key="4">
    <source>
        <dbReference type="Ensembl" id="ENSRNOP00000109555.1"/>
    </source>
</evidence>
<dbReference type="PANTHER" id="PTHR45960">
    <property type="entry name" value="GRB2-ASSOCIATED-BINDING PROTEIN"/>
    <property type="match status" value="1"/>
</dbReference>
<dbReference type="InterPro" id="IPR011993">
    <property type="entry name" value="PH-like_dom_sf"/>
</dbReference>
<comment type="similarity">
    <text evidence="1">Belongs to the GAB family.</text>
</comment>
<evidence type="ECO:0000256" key="1">
    <source>
        <dbReference type="ARBA" id="ARBA00029462"/>
    </source>
</evidence>
<dbReference type="Pfam" id="PF00169">
    <property type="entry name" value="PH"/>
    <property type="match status" value="1"/>
</dbReference>
<accession>A0ABK0M2Z7</accession>
<dbReference type="Ensembl" id="ENSRNOT00000140164.1">
    <property type="protein sequence ID" value="ENSRNOP00000109555.1"/>
    <property type="gene ID" value="ENSRNOG00000017879.7"/>
</dbReference>
<protein>
    <submittedName>
        <fullName evidence="4">GRB2-associated binding protein 1</fullName>
    </submittedName>
</protein>
<name>A0ABK0M2Z7_RAT</name>
<dbReference type="GeneTree" id="ENSGT00940000156801"/>
<organism evidence="4 5">
    <name type="scientific">Rattus norvegicus</name>
    <name type="common">Rat</name>
    <dbReference type="NCBI Taxonomy" id="10116"/>
    <lineage>
        <taxon>Eukaryota</taxon>
        <taxon>Metazoa</taxon>
        <taxon>Chordata</taxon>
        <taxon>Craniata</taxon>
        <taxon>Vertebrata</taxon>
        <taxon>Euteleostomi</taxon>
        <taxon>Mammalia</taxon>
        <taxon>Eutheria</taxon>
        <taxon>Euarchontoglires</taxon>
        <taxon>Glires</taxon>
        <taxon>Rodentia</taxon>
        <taxon>Myomorpha</taxon>
        <taxon>Muroidea</taxon>
        <taxon>Muridae</taxon>
        <taxon>Murinae</taxon>
        <taxon>Rattus</taxon>
    </lineage>
</organism>
<dbReference type="InterPro" id="IPR046355">
    <property type="entry name" value="Gab1-4-like"/>
</dbReference>
<dbReference type="SMART" id="SM00233">
    <property type="entry name" value="PH"/>
    <property type="match status" value="1"/>
</dbReference>
<dbReference type="SUPFAM" id="SSF50729">
    <property type="entry name" value="PH domain-like"/>
    <property type="match status" value="1"/>
</dbReference>
<dbReference type="CDD" id="cd01266">
    <property type="entry name" value="PH_Gab1_Gab2"/>
    <property type="match status" value="1"/>
</dbReference>
<dbReference type="RGD" id="1311085">
    <property type="gene designation" value="Gab1"/>
</dbReference>
<feature type="region of interest" description="Disordered" evidence="2">
    <location>
        <begin position="230"/>
        <end position="259"/>
    </location>
</feature>
<evidence type="ECO:0000256" key="2">
    <source>
        <dbReference type="SAM" id="MobiDB-lite"/>
    </source>
</evidence>
<dbReference type="PANTHER" id="PTHR45960:SF5">
    <property type="entry name" value="GRB2-ASSOCIATED-BINDING PROTEIN 1"/>
    <property type="match status" value="1"/>
</dbReference>